<organism evidence="1 2">
    <name type="scientific">Desulfosarcina widdelii</name>
    <dbReference type="NCBI Taxonomy" id="947919"/>
    <lineage>
        <taxon>Bacteria</taxon>
        <taxon>Pseudomonadati</taxon>
        <taxon>Thermodesulfobacteriota</taxon>
        <taxon>Desulfobacteria</taxon>
        <taxon>Desulfobacterales</taxon>
        <taxon>Desulfosarcinaceae</taxon>
        <taxon>Desulfosarcina</taxon>
    </lineage>
</organism>
<accession>A0A5K7YXL9</accession>
<dbReference type="OrthoDB" id="5420412at2"/>
<name>A0A5K7YXL9_9BACT</name>
<dbReference type="RefSeq" id="WP_155301865.1">
    <property type="nucleotide sequence ID" value="NZ_AP021875.1"/>
</dbReference>
<evidence type="ECO:0000313" key="1">
    <source>
        <dbReference type="EMBL" id="BBO72683.1"/>
    </source>
</evidence>
<dbReference type="EMBL" id="AP021875">
    <property type="protein sequence ID" value="BBO72683.1"/>
    <property type="molecule type" value="Genomic_DNA"/>
</dbReference>
<keyword evidence="2" id="KW-1185">Reference proteome</keyword>
<proteinExistence type="predicted"/>
<protein>
    <submittedName>
        <fullName evidence="1">Uncharacterized protein</fullName>
    </submittedName>
</protein>
<reference evidence="1 2" key="1">
    <citation type="submission" date="2019-11" db="EMBL/GenBank/DDBJ databases">
        <title>Comparative genomics of hydrocarbon-degrading Desulfosarcina strains.</title>
        <authorList>
            <person name="Watanabe M."/>
            <person name="Kojima H."/>
            <person name="Fukui M."/>
        </authorList>
    </citation>
    <scope>NUCLEOTIDE SEQUENCE [LARGE SCALE GENOMIC DNA]</scope>
    <source>
        <strain evidence="1 2">PP31</strain>
    </source>
</reference>
<sequence>MFEILNFRGSDEILKEKRLLKDVQATMQYIDDVLTGALYKRELLRMALDEMDWSVDSDAMRIIEGRRYMYKGVKRGVAIDGNISAYEYILEGLVRLQIGYDKQRIDAGVLLVNAKRSEKSPFGTTADLIKAEIETLYPTIHLPVAVCMIDPGDPIIFDEEGIFDGSVSVPKDDNWETETISEG</sequence>
<gene>
    <name evidence="1" type="ORF">DSCW_01000</name>
</gene>
<dbReference type="Proteomes" id="UP000427769">
    <property type="component" value="Chromosome"/>
</dbReference>
<dbReference type="KEGG" id="dwd:DSCW_01000"/>
<evidence type="ECO:0000313" key="2">
    <source>
        <dbReference type="Proteomes" id="UP000427769"/>
    </source>
</evidence>
<dbReference type="AlphaFoldDB" id="A0A5K7YXL9"/>